<feature type="signal peptide" evidence="5">
    <location>
        <begin position="1"/>
        <end position="16"/>
    </location>
</feature>
<accession>A0A146LMB0</accession>
<evidence type="ECO:0000313" key="8">
    <source>
        <dbReference type="EMBL" id="JAQ09164.1"/>
    </source>
</evidence>
<keyword evidence="3" id="KW-0970">Cilium biogenesis/degradation</keyword>
<proteinExistence type="inferred from homology"/>
<evidence type="ECO:0000256" key="4">
    <source>
        <dbReference type="ARBA" id="ARBA00023180"/>
    </source>
</evidence>
<dbReference type="InterPro" id="IPR011677">
    <property type="entry name" value="TCTN1-3_dom"/>
</dbReference>
<dbReference type="PANTHER" id="PTHR14611">
    <property type="entry name" value="TECTONIC FAMILY MEMBER"/>
    <property type="match status" value="1"/>
</dbReference>
<dbReference type="EMBL" id="GDHC01009465">
    <property type="protein sequence ID" value="JAQ09164.1"/>
    <property type="molecule type" value="Transcribed_RNA"/>
</dbReference>
<dbReference type="Pfam" id="PF07773">
    <property type="entry name" value="TCTN_DUF1619"/>
    <property type="match status" value="2"/>
</dbReference>
<evidence type="ECO:0000259" key="7">
    <source>
        <dbReference type="Pfam" id="PF25752"/>
    </source>
</evidence>
<keyword evidence="4" id="KW-0325">Glycoprotein</keyword>
<evidence type="ECO:0000256" key="2">
    <source>
        <dbReference type="ARBA" id="ARBA00022729"/>
    </source>
</evidence>
<feature type="domain" description="Tectonic-1-3" evidence="6">
    <location>
        <begin position="418"/>
        <end position="618"/>
    </location>
</feature>
<dbReference type="GO" id="GO:0035869">
    <property type="term" value="C:ciliary transition zone"/>
    <property type="evidence" value="ECO:0007669"/>
    <property type="project" value="TreeGrafter"/>
</dbReference>
<dbReference type="InterPro" id="IPR040354">
    <property type="entry name" value="TCTN1-3"/>
</dbReference>
<comment type="similarity">
    <text evidence="1">Belongs to the tectonic family.</text>
</comment>
<feature type="domain" description="Tectonic-1-3" evidence="6">
    <location>
        <begin position="232"/>
        <end position="394"/>
    </location>
</feature>
<feature type="chain" id="PRO_5007527243" evidence="5">
    <location>
        <begin position="17"/>
        <end position="670"/>
    </location>
</feature>
<dbReference type="Pfam" id="PF25752">
    <property type="entry name" value="DUF1619_N"/>
    <property type="match status" value="1"/>
</dbReference>
<keyword evidence="2 5" id="KW-0732">Signal</keyword>
<organism evidence="8">
    <name type="scientific">Lygus hesperus</name>
    <name type="common">Western plant bug</name>
    <dbReference type="NCBI Taxonomy" id="30085"/>
    <lineage>
        <taxon>Eukaryota</taxon>
        <taxon>Metazoa</taxon>
        <taxon>Ecdysozoa</taxon>
        <taxon>Arthropoda</taxon>
        <taxon>Hexapoda</taxon>
        <taxon>Insecta</taxon>
        <taxon>Pterygota</taxon>
        <taxon>Neoptera</taxon>
        <taxon>Paraneoptera</taxon>
        <taxon>Hemiptera</taxon>
        <taxon>Heteroptera</taxon>
        <taxon>Panheteroptera</taxon>
        <taxon>Cimicomorpha</taxon>
        <taxon>Miridae</taxon>
        <taxon>Mirini</taxon>
        <taxon>Lygus</taxon>
    </lineage>
</organism>
<reference evidence="8" key="1">
    <citation type="journal article" date="2016" name="Gigascience">
        <title>De novo construction of an expanded transcriptome assembly for the western tarnished plant bug, Lygus hesperus.</title>
        <authorList>
            <person name="Tassone E.E."/>
            <person name="Geib S.M."/>
            <person name="Hall B."/>
            <person name="Fabrick J.A."/>
            <person name="Brent C.S."/>
            <person name="Hull J.J."/>
        </authorList>
    </citation>
    <scope>NUCLEOTIDE SEQUENCE</scope>
</reference>
<feature type="domain" description="Tectonic-1-3 N-terminal" evidence="7">
    <location>
        <begin position="110"/>
        <end position="197"/>
    </location>
</feature>
<evidence type="ECO:0000256" key="5">
    <source>
        <dbReference type="SAM" id="SignalP"/>
    </source>
</evidence>
<sequence>MRLVLCCFITFCAVRAEPATPEVSTAQEVGISTSLHPFCGSDECSNVTVDGETVAEGSGYVDFTTIKSENESFPTESNSLVNTTTTLTTPALTTTTEIPVLPTTAKRPNIEDSCSCDEVRGLCNINCCCDVDCSESDRKAFSHCHPEPEGGHSGLCYKQQFIYSNNTRYKIIQHEKGMFCIARDNFPERLFFSNQKTIHTTASFNRAIQRKQQFTWPQISLPPTDVFETTSPYKSGVPVWIYNNATGSIRTLEIPLTSGTVSCKSSRTVRYLDDFESECLHRTISKEECEDSQSILNGKVFCENIVVITSPLLINQTKIEESPDGAFMLMRMVECRANGSDCKEVRNASNPTFDTESNSCRNAALGVQYVFYHNSTSGITEAECQLSVGPLPLSKYFAQRINVVFKWAKNESEAFPRSGLPGYLQGKPLISGNLLTGIAGSVKRESVNMSSVTGDWLSLPVANKNGLCSGKKNVLFKENVRTQCGIHVSREALLSQEGCSLLKEEVWKIIFGDMKVNRSDPRQLLSLISAFGDPSPDAPDDWVPIFLDRSVVDQQVQIPCPTQLSGVQYRVLYSYFGPFTNPQMKIIGLYATLSSKDVVCKVDGCQMKIVTSVNFLDVSQEAVNKFAKAPVVKIRLPPDFFYPFSSQSCQNISNMLLMLIALAFPARSWL</sequence>
<evidence type="ECO:0000259" key="6">
    <source>
        <dbReference type="Pfam" id="PF07773"/>
    </source>
</evidence>
<gene>
    <name evidence="8" type="primary">Tctn1_1</name>
    <name evidence="8" type="ORF">g.42470</name>
</gene>
<evidence type="ECO:0000256" key="1">
    <source>
        <dbReference type="ARBA" id="ARBA00007633"/>
    </source>
</evidence>
<dbReference type="AlphaFoldDB" id="A0A146LMB0"/>
<evidence type="ECO:0000256" key="3">
    <source>
        <dbReference type="ARBA" id="ARBA00022794"/>
    </source>
</evidence>
<dbReference type="GO" id="GO:0060271">
    <property type="term" value="P:cilium assembly"/>
    <property type="evidence" value="ECO:0007669"/>
    <property type="project" value="TreeGrafter"/>
</dbReference>
<dbReference type="PANTHER" id="PTHR14611:SF2">
    <property type="entry name" value="TECTONIC"/>
    <property type="match status" value="1"/>
</dbReference>
<dbReference type="InterPro" id="IPR057724">
    <property type="entry name" value="TCTN1-3_N"/>
</dbReference>
<name>A0A146LMB0_LYGHE</name>
<protein>
    <submittedName>
        <fullName evidence="8">Tectonic-1</fullName>
    </submittedName>
</protein>